<dbReference type="InterPro" id="IPR036322">
    <property type="entry name" value="WD40_repeat_dom_sf"/>
</dbReference>
<keyword evidence="7" id="KW-1185">Reference proteome</keyword>
<feature type="repeat" description="WD" evidence="5">
    <location>
        <begin position="293"/>
        <end position="335"/>
    </location>
</feature>
<dbReference type="InterPro" id="IPR011047">
    <property type="entry name" value="Quinoprotein_ADH-like_sf"/>
</dbReference>
<evidence type="ECO:0000256" key="3">
    <source>
        <dbReference type="ARBA" id="ARBA00022737"/>
    </source>
</evidence>
<gene>
    <name evidence="6" type="ORF">AMK59_5905</name>
</gene>
<dbReference type="PROSITE" id="PS50294">
    <property type="entry name" value="WD_REPEATS_REGION"/>
    <property type="match status" value="1"/>
</dbReference>
<comment type="caution">
    <text evidence="6">The sequence shown here is derived from an EMBL/GenBank/DDBJ whole genome shotgun (WGS) entry which is preliminary data.</text>
</comment>
<dbReference type="InterPro" id="IPR019775">
    <property type="entry name" value="WD40_repeat_CS"/>
</dbReference>
<dbReference type="AlphaFoldDB" id="A0A0T6B1V7"/>
<protein>
    <submittedName>
        <fullName evidence="6">WD40 domain-containing protein</fullName>
    </submittedName>
</protein>
<dbReference type="InterPro" id="IPR015943">
    <property type="entry name" value="WD40/YVTN_repeat-like_dom_sf"/>
</dbReference>
<dbReference type="SUPFAM" id="SSF50978">
    <property type="entry name" value="WD40 repeat-like"/>
    <property type="match status" value="1"/>
</dbReference>
<keyword evidence="4" id="KW-0539">Nucleus</keyword>
<dbReference type="GO" id="GO:0031080">
    <property type="term" value="C:nuclear pore outer ring"/>
    <property type="evidence" value="ECO:0007669"/>
    <property type="project" value="TreeGrafter"/>
</dbReference>
<evidence type="ECO:0000256" key="4">
    <source>
        <dbReference type="ARBA" id="ARBA00023242"/>
    </source>
</evidence>
<dbReference type="SMART" id="SM00320">
    <property type="entry name" value="WD40"/>
    <property type="match status" value="8"/>
</dbReference>
<dbReference type="EMBL" id="LJIG01016359">
    <property type="protein sequence ID" value="KRT80839.1"/>
    <property type="molecule type" value="Genomic_DNA"/>
</dbReference>
<evidence type="ECO:0000313" key="7">
    <source>
        <dbReference type="Proteomes" id="UP000051574"/>
    </source>
</evidence>
<name>A0A0T6B1V7_9SCAR</name>
<sequence>KKKSISNGYKMTHNIHGTFISEKINKIRWRPNPFDDSNSFITGSWDNDKNSIKLWDFQAGDDDADIYPYTICSYPFEGDVTECQFLSSENFVASSSDGSMEKINKIRWRPNPFDDSNSFITGSWDNDKNSIKLWDFQAGDDDADIYPYTICSYPFEGDVTECQFLSSENFVASSSDGSIFLLKVHVDERGCISIYDEIAWDKLHKFKNGDISPCTSFAAYDNDIITVGEDGCIHLLTALKRNVVRKIDEADSCSLKAVIFLKYNEILTGNLRGQMKIWDLRSKENVPSSTFMLSGDQITVTCLAYHPTQRHMVVAGDEDGSLTVWDLRQNTYPVNLLSAHAECVSELQFHPTYPDQLFSCSSAGELWHWTVNKQNKLLLDEDNVDQNLWIMGDSIKNKLEVYTLMPNLHKPINSLDLNRNRVLCGCDSEAIYLINNVNIYN</sequence>
<dbReference type="PANTHER" id="PTHR22652:SF0">
    <property type="entry name" value="NUCLEOPORIN NUP43"/>
    <property type="match status" value="1"/>
</dbReference>
<dbReference type="Gene3D" id="2.130.10.10">
    <property type="entry name" value="YVTN repeat-like/Quinoprotein amine dehydrogenase"/>
    <property type="match status" value="2"/>
</dbReference>
<dbReference type="Proteomes" id="UP000051574">
    <property type="component" value="Unassembled WGS sequence"/>
</dbReference>
<feature type="non-terminal residue" evidence="6">
    <location>
        <position position="1"/>
    </location>
</feature>
<dbReference type="PROSITE" id="PS50082">
    <property type="entry name" value="WD_REPEATS_2"/>
    <property type="match status" value="1"/>
</dbReference>
<reference evidence="6 7" key="1">
    <citation type="submission" date="2015-09" db="EMBL/GenBank/DDBJ databases">
        <title>Draft genome of the scarab beetle Oryctes borbonicus.</title>
        <authorList>
            <person name="Meyer J.M."/>
            <person name="Markov G.V."/>
            <person name="Baskaran P."/>
            <person name="Herrmann M."/>
            <person name="Sommer R.J."/>
            <person name="Roedelsperger C."/>
        </authorList>
    </citation>
    <scope>NUCLEOTIDE SEQUENCE [LARGE SCALE GENOMIC DNA]</scope>
    <source>
        <strain evidence="6">OB123</strain>
        <tissue evidence="6">Whole animal</tissue>
    </source>
</reference>
<dbReference type="InterPro" id="IPR001680">
    <property type="entry name" value="WD40_rpt"/>
</dbReference>
<dbReference type="Pfam" id="PF00400">
    <property type="entry name" value="WD40"/>
    <property type="match status" value="2"/>
</dbReference>
<keyword evidence="3" id="KW-0677">Repeat</keyword>
<evidence type="ECO:0000256" key="2">
    <source>
        <dbReference type="ARBA" id="ARBA00022574"/>
    </source>
</evidence>
<dbReference type="OrthoDB" id="9890280at2759"/>
<proteinExistence type="predicted"/>
<evidence type="ECO:0000256" key="1">
    <source>
        <dbReference type="ARBA" id="ARBA00004123"/>
    </source>
</evidence>
<organism evidence="6 7">
    <name type="scientific">Oryctes borbonicus</name>
    <dbReference type="NCBI Taxonomy" id="1629725"/>
    <lineage>
        <taxon>Eukaryota</taxon>
        <taxon>Metazoa</taxon>
        <taxon>Ecdysozoa</taxon>
        <taxon>Arthropoda</taxon>
        <taxon>Hexapoda</taxon>
        <taxon>Insecta</taxon>
        <taxon>Pterygota</taxon>
        <taxon>Neoptera</taxon>
        <taxon>Endopterygota</taxon>
        <taxon>Coleoptera</taxon>
        <taxon>Polyphaga</taxon>
        <taxon>Scarabaeiformia</taxon>
        <taxon>Scarabaeidae</taxon>
        <taxon>Dynastinae</taxon>
        <taxon>Oryctes</taxon>
    </lineage>
</organism>
<comment type="subcellular location">
    <subcellularLocation>
        <location evidence="1">Nucleus</location>
    </subcellularLocation>
</comment>
<dbReference type="PANTHER" id="PTHR22652">
    <property type="entry name" value="NUCLEOPORIN NUP43"/>
    <property type="match status" value="1"/>
</dbReference>
<evidence type="ECO:0000256" key="5">
    <source>
        <dbReference type="PROSITE-ProRule" id="PRU00221"/>
    </source>
</evidence>
<accession>A0A0T6B1V7</accession>
<dbReference type="PROSITE" id="PS00678">
    <property type="entry name" value="WD_REPEATS_1"/>
    <property type="match status" value="1"/>
</dbReference>
<evidence type="ECO:0000313" key="6">
    <source>
        <dbReference type="EMBL" id="KRT80839.1"/>
    </source>
</evidence>
<dbReference type="SUPFAM" id="SSF50998">
    <property type="entry name" value="Quinoprotein alcohol dehydrogenase-like"/>
    <property type="match status" value="1"/>
</dbReference>
<keyword evidence="2 5" id="KW-0853">WD repeat</keyword>